<feature type="transmembrane region" description="Helical" evidence="2">
    <location>
        <begin position="146"/>
        <end position="169"/>
    </location>
</feature>
<protein>
    <submittedName>
        <fullName evidence="3">Uncharacterized protein</fullName>
    </submittedName>
</protein>
<keyword evidence="2" id="KW-0812">Transmembrane</keyword>
<sequence>MIGGHFFRGLFPKRAFDGDVSGALIVSWYQNLFSNSTTYASILASVMFSSMIQDLDERLYSNDQRHQIRLYSAVGAVLFVCLVLLCQGFALGLKFHSRLLARKYDSKHRGVRIMLQVFSLLFQQLLLVGTVFFCLVVKVYDFKIGLAGLVTTWIVMGISLVSWLMAAATETRSQWKKWRGEPWTTAKSAQKKQKDADRKAAARAQAEAEGNADLGDPICMERMTSASDAVPAAA</sequence>
<name>A0A1V8TSL7_9PEZI</name>
<evidence type="ECO:0000256" key="1">
    <source>
        <dbReference type="SAM" id="MobiDB-lite"/>
    </source>
</evidence>
<evidence type="ECO:0000256" key="2">
    <source>
        <dbReference type="SAM" id="Phobius"/>
    </source>
</evidence>
<feature type="transmembrane region" description="Helical" evidence="2">
    <location>
        <begin position="70"/>
        <end position="93"/>
    </location>
</feature>
<dbReference type="EMBL" id="NAJO01000002">
    <property type="protein sequence ID" value="OQO14349.1"/>
    <property type="molecule type" value="Genomic_DNA"/>
</dbReference>
<feature type="region of interest" description="Disordered" evidence="1">
    <location>
        <begin position="181"/>
        <end position="218"/>
    </location>
</feature>
<reference evidence="4" key="1">
    <citation type="submission" date="2017-03" db="EMBL/GenBank/DDBJ databases">
        <title>Genomes of endolithic fungi from Antarctica.</title>
        <authorList>
            <person name="Coleine C."/>
            <person name="Masonjones S."/>
            <person name="Stajich J.E."/>
        </authorList>
    </citation>
    <scope>NUCLEOTIDE SEQUENCE [LARGE SCALE GENOMIC DNA]</scope>
    <source>
        <strain evidence="4">CCFEE 5527</strain>
    </source>
</reference>
<organism evidence="3 4">
    <name type="scientific">Cryoendolithus antarcticus</name>
    <dbReference type="NCBI Taxonomy" id="1507870"/>
    <lineage>
        <taxon>Eukaryota</taxon>
        <taxon>Fungi</taxon>
        <taxon>Dikarya</taxon>
        <taxon>Ascomycota</taxon>
        <taxon>Pezizomycotina</taxon>
        <taxon>Dothideomycetes</taxon>
        <taxon>Dothideomycetidae</taxon>
        <taxon>Cladosporiales</taxon>
        <taxon>Cladosporiaceae</taxon>
        <taxon>Cryoendolithus</taxon>
    </lineage>
</organism>
<comment type="caution">
    <text evidence="3">The sequence shown here is derived from an EMBL/GenBank/DDBJ whole genome shotgun (WGS) entry which is preliminary data.</text>
</comment>
<accession>A0A1V8TSL7</accession>
<dbReference type="InParanoid" id="A0A1V8TSL7"/>
<keyword evidence="4" id="KW-1185">Reference proteome</keyword>
<proteinExistence type="predicted"/>
<keyword evidence="2" id="KW-1133">Transmembrane helix</keyword>
<evidence type="ECO:0000313" key="3">
    <source>
        <dbReference type="EMBL" id="OQO14349.1"/>
    </source>
</evidence>
<dbReference type="AlphaFoldDB" id="A0A1V8TSL7"/>
<keyword evidence="2" id="KW-0472">Membrane</keyword>
<gene>
    <name evidence="3" type="ORF">B0A48_01225</name>
</gene>
<dbReference type="Proteomes" id="UP000192596">
    <property type="component" value="Unassembled WGS sequence"/>
</dbReference>
<feature type="transmembrane region" description="Helical" evidence="2">
    <location>
        <begin position="113"/>
        <end position="140"/>
    </location>
</feature>
<evidence type="ECO:0000313" key="4">
    <source>
        <dbReference type="Proteomes" id="UP000192596"/>
    </source>
</evidence>